<dbReference type="InterPro" id="IPR036625">
    <property type="entry name" value="E3-bd_dom_sf"/>
</dbReference>
<keyword evidence="1" id="KW-0238">DNA-binding</keyword>
<dbReference type="Gene3D" id="3.30.60.230">
    <property type="entry name" value="Lsr2, dimerization domain"/>
    <property type="match status" value="1"/>
</dbReference>
<dbReference type="EMBL" id="JABEPQ010000004">
    <property type="protein sequence ID" value="NNM47656.1"/>
    <property type="molecule type" value="Genomic_DNA"/>
</dbReference>
<dbReference type="InterPro" id="IPR024412">
    <property type="entry name" value="Lsr2_dim_dom"/>
</dbReference>
<dbReference type="InterPro" id="IPR055370">
    <property type="entry name" value="Lsr2_DNA-bd"/>
</dbReference>
<protein>
    <submittedName>
        <fullName evidence="4">Lsr2 family protein</fullName>
    </submittedName>
</protein>
<dbReference type="RefSeq" id="WP_171244775.1">
    <property type="nucleotide sequence ID" value="NZ_JABEPQ010000004.1"/>
</dbReference>
<evidence type="ECO:0000256" key="1">
    <source>
        <dbReference type="ARBA" id="ARBA00023125"/>
    </source>
</evidence>
<evidence type="ECO:0000313" key="4">
    <source>
        <dbReference type="EMBL" id="NNM47656.1"/>
    </source>
</evidence>
<reference evidence="4 5" key="1">
    <citation type="submission" date="2020-04" db="EMBL/GenBank/DDBJ databases">
        <title>Knoellia sp. isolate from air conditioner.</title>
        <authorList>
            <person name="Chea S."/>
            <person name="Kim D.-U."/>
        </authorList>
    </citation>
    <scope>NUCLEOTIDE SEQUENCE [LARGE SCALE GENOMIC DNA]</scope>
    <source>
        <strain evidence="4 5">DB2414S</strain>
    </source>
</reference>
<dbReference type="GO" id="GO:0003677">
    <property type="term" value="F:DNA binding"/>
    <property type="evidence" value="ECO:0007669"/>
    <property type="project" value="UniProtKB-KW"/>
</dbReference>
<evidence type="ECO:0000259" key="2">
    <source>
        <dbReference type="Pfam" id="PF11774"/>
    </source>
</evidence>
<evidence type="ECO:0000259" key="3">
    <source>
        <dbReference type="Pfam" id="PF23359"/>
    </source>
</evidence>
<keyword evidence="5" id="KW-1185">Reference proteome</keyword>
<dbReference type="AlphaFoldDB" id="A0A849HD35"/>
<gene>
    <name evidence="4" type="ORF">HJG52_16820</name>
</gene>
<name>A0A849HD35_9MICO</name>
<organism evidence="4 5">
    <name type="scientific">Knoellia koreensis</name>
    <dbReference type="NCBI Taxonomy" id="2730921"/>
    <lineage>
        <taxon>Bacteria</taxon>
        <taxon>Bacillati</taxon>
        <taxon>Actinomycetota</taxon>
        <taxon>Actinomycetes</taxon>
        <taxon>Micrococcales</taxon>
        <taxon>Intrasporangiaceae</taxon>
        <taxon>Knoellia</taxon>
    </lineage>
</organism>
<accession>A0A849HD35</accession>
<dbReference type="InterPro" id="IPR042261">
    <property type="entry name" value="Lsr2-like_dimerization"/>
</dbReference>
<evidence type="ECO:0000313" key="5">
    <source>
        <dbReference type="Proteomes" id="UP000588586"/>
    </source>
</evidence>
<feature type="domain" description="Lsr2 dimerization" evidence="2">
    <location>
        <begin position="1"/>
        <end position="58"/>
    </location>
</feature>
<dbReference type="Pfam" id="PF11774">
    <property type="entry name" value="Lsr2"/>
    <property type="match status" value="1"/>
</dbReference>
<sequence length="107" mass="11556">MAQRVTIVLEDDLDGSSADETVTFALDGTTYEIDLNAKNAGKLRDALAPYVGHARKAGRRAGGRSTARSGSKRDVTEVREWARANGHKVSDRGRISAEVQAAYDKAH</sequence>
<dbReference type="GO" id="GO:0016746">
    <property type="term" value="F:acyltransferase activity"/>
    <property type="evidence" value="ECO:0007669"/>
    <property type="project" value="InterPro"/>
</dbReference>
<feature type="domain" description="Lsr2 DNA-binding" evidence="3">
    <location>
        <begin position="71"/>
        <end position="106"/>
    </location>
</feature>
<dbReference type="Gene3D" id="4.10.320.10">
    <property type="entry name" value="E3-binding domain"/>
    <property type="match status" value="1"/>
</dbReference>
<dbReference type="Proteomes" id="UP000588586">
    <property type="component" value="Unassembled WGS sequence"/>
</dbReference>
<dbReference type="Pfam" id="PF23359">
    <property type="entry name" value="Lsr2_DNA-bd"/>
    <property type="match status" value="1"/>
</dbReference>
<comment type="caution">
    <text evidence="4">The sequence shown here is derived from an EMBL/GenBank/DDBJ whole genome shotgun (WGS) entry which is preliminary data.</text>
</comment>
<proteinExistence type="predicted"/>